<dbReference type="PANTHER" id="PTHR32344">
    <property type="entry name" value="U1-TYPE DOMAIN-CONTAINING PROTEIN"/>
    <property type="match status" value="1"/>
</dbReference>
<gene>
    <name evidence="2" type="ORF">RirG_245990</name>
</gene>
<dbReference type="GO" id="GO:0046983">
    <property type="term" value="F:protein dimerization activity"/>
    <property type="evidence" value="ECO:0007669"/>
    <property type="project" value="InterPro"/>
</dbReference>
<dbReference type="STRING" id="1432141.A0A015IGU0"/>
<dbReference type="PANTHER" id="PTHR32344:SF1">
    <property type="entry name" value="U1-TYPE DOMAIN-CONTAINING PROTEIN"/>
    <property type="match status" value="1"/>
</dbReference>
<name>A0A015IGU0_RHIIW</name>
<protein>
    <recommendedName>
        <fullName evidence="1">HAT C-terminal dimerisation domain-containing protein</fullName>
    </recommendedName>
</protein>
<organism evidence="2 3">
    <name type="scientific">Rhizophagus irregularis (strain DAOM 197198w)</name>
    <name type="common">Glomus intraradices</name>
    <dbReference type="NCBI Taxonomy" id="1432141"/>
    <lineage>
        <taxon>Eukaryota</taxon>
        <taxon>Fungi</taxon>
        <taxon>Fungi incertae sedis</taxon>
        <taxon>Mucoromycota</taxon>
        <taxon>Glomeromycotina</taxon>
        <taxon>Glomeromycetes</taxon>
        <taxon>Glomerales</taxon>
        <taxon>Glomeraceae</taxon>
        <taxon>Rhizophagus</taxon>
    </lineage>
</organism>
<dbReference type="SUPFAM" id="SSF53098">
    <property type="entry name" value="Ribonuclease H-like"/>
    <property type="match status" value="1"/>
</dbReference>
<dbReference type="GO" id="GO:0003690">
    <property type="term" value="F:double-stranded DNA binding"/>
    <property type="evidence" value="ECO:0007669"/>
    <property type="project" value="InterPro"/>
</dbReference>
<keyword evidence="3" id="KW-1185">Reference proteome</keyword>
<dbReference type="InterPro" id="IPR008906">
    <property type="entry name" value="HATC_C_dom"/>
</dbReference>
<dbReference type="Pfam" id="PF05699">
    <property type="entry name" value="Dimer_Tnp_hAT"/>
    <property type="match status" value="1"/>
</dbReference>
<dbReference type="AlphaFoldDB" id="A0A015IGU0"/>
<dbReference type="HOGENOM" id="CLU_025348_3_0_1"/>
<proteinExistence type="predicted"/>
<evidence type="ECO:0000313" key="3">
    <source>
        <dbReference type="Proteomes" id="UP000022910"/>
    </source>
</evidence>
<dbReference type="Proteomes" id="UP000022910">
    <property type="component" value="Unassembled WGS sequence"/>
</dbReference>
<dbReference type="OrthoDB" id="2349701at2759"/>
<evidence type="ECO:0000259" key="1">
    <source>
        <dbReference type="Pfam" id="PF05699"/>
    </source>
</evidence>
<dbReference type="EMBL" id="JEMT01029035">
    <property type="protein sequence ID" value="EXX53220.1"/>
    <property type="molecule type" value="Genomic_DNA"/>
</dbReference>
<comment type="caution">
    <text evidence="2">The sequence shown here is derived from an EMBL/GenBank/DDBJ whole genome shotgun (WGS) entry which is preliminary data.</text>
</comment>
<reference evidence="2 3" key="1">
    <citation type="submission" date="2014-02" db="EMBL/GenBank/DDBJ databases">
        <title>Single nucleus genome sequencing reveals high similarity among nuclei of an endomycorrhizal fungus.</title>
        <authorList>
            <person name="Lin K."/>
            <person name="Geurts R."/>
            <person name="Zhang Z."/>
            <person name="Limpens E."/>
            <person name="Saunders D.G."/>
            <person name="Mu D."/>
            <person name="Pang E."/>
            <person name="Cao H."/>
            <person name="Cha H."/>
            <person name="Lin T."/>
            <person name="Zhou Q."/>
            <person name="Shang Y."/>
            <person name="Li Y."/>
            <person name="Ivanov S."/>
            <person name="Sharma T."/>
            <person name="Velzen R.V."/>
            <person name="Ruijter N.D."/>
            <person name="Aanen D.K."/>
            <person name="Win J."/>
            <person name="Kamoun S."/>
            <person name="Bisseling T."/>
            <person name="Huang S."/>
        </authorList>
    </citation>
    <scope>NUCLEOTIDE SEQUENCE [LARGE SCALE GENOMIC DNA]</scope>
    <source>
        <strain evidence="3">DAOM197198w</strain>
    </source>
</reference>
<accession>A0A015IGU0</accession>
<evidence type="ECO:0000313" key="2">
    <source>
        <dbReference type="EMBL" id="EXX53220.1"/>
    </source>
</evidence>
<dbReference type="InterPro" id="IPR033375">
    <property type="entry name" value="Cggbp1"/>
</dbReference>
<dbReference type="GO" id="GO:0006357">
    <property type="term" value="P:regulation of transcription by RNA polymerase II"/>
    <property type="evidence" value="ECO:0007669"/>
    <property type="project" value="InterPro"/>
</dbReference>
<dbReference type="GO" id="GO:0005634">
    <property type="term" value="C:nucleus"/>
    <property type="evidence" value="ECO:0007669"/>
    <property type="project" value="InterPro"/>
</dbReference>
<feature type="domain" description="HAT C-terminal dimerisation" evidence="1">
    <location>
        <begin position="424"/>
        <end position="490"/>
    </location>
</feature>
<dbReference type="InterPro" id="IPR012337">
    <property type="entry name" value="RNaseH-like_sf"/>
</dbReference>
<sequence>MVSAHVHLSQSSIYRENYILQGSILWCRFCNIKVDHKIKSIIDKHLQTLKHENNKKNANNSNHLIQRTIPSLTGNTLNEKEKINIEVVEAFTFTDIPLEKIEKLKPFLMKYCKNGGLITRANQLREKYLPLSYEIELQNLKNSIIDKIICITIDETTDHCGRHAVNLLFSFDNQTKLARTEFLSIVNASSISQFVMDTLHFYKIPYKNIIFFISDNASYMKLAYSHLSPFLPRMKHNCLAHILNLIGETWVDFKKFELVNRLVRENYQSNYTIDNVTNHLLNLIRLVNDLEFFKIRNKAIALFVYSRIVGLQAFLSSGRSTPPISNELDQILAEANCDEESFAMIFSQAFSLAYEKCEKHLSHHLALSLFRAKQCFDPRFIQSNIAHHNMTDYGIIEVLHSPTDNLIQEWAIYCGLNESVEELIDLDVYWRGKTHLLLELSALALVYIWLPVSGVDVKRSFSSYKSILSDKRIALKEESIQMLNFLYFNLGGNVNYDLLDSE</sequence>